<accession>A0AAV4BRG0</accession>
<evidence type="ECO:0000313" key="2">
    <source>
        <dbReference type="Proteomes" id="UP000735302"/>
    </source>
</evidence>
<dbReference type="EMBL" id="BLXT01005227">
    <property type="protein sequence ID" value="GFO20939.1"/>
    <property type="molecule type" value="Genomic_DNA"/>
</dbReference>
<comment type="caution">
    <text evidence="1">The sequence shown here is derived from an EMBL/GenBank/DDBJ whole genome shotgun (WGS) entry which is preliminary data.</text>
</comment>
<gene>
    <name evidence="1" type="ORF">PoB_004744400</name>
</gene>
<evidence type="ECO:0000313" key="1">
    <source>
        <dbReference type="EMBL" id="GFO20939.1"/>
    </source>
</evidence>
<reference evidence="1 2" key="1">
    <citation type="journal article" date="2021" name="Elife">
        <title>Chloroplast acquisition without the gene transfer in kleptoplastic sea slugs, Plakobranchus ocellatus.</title>
        <authorList>
            <person name="Maeda T."/>
            <person name="Takahashi S."/>
            <person name="Yoshida T."/>
            <person name="Shimamura S."/>
            <person name="Takaki Y."/>
            <person name="Nagai Y."/>
            <person name="Toyoda A."/>
            <person name="Suzuki Y."/>
            <person name="Arimoto A."/>
            <person name="Ishii H."/>
            <person name="Satoh N."/>
            <person name="Nishiyama T."/>
            <person name="Hasebe M."/>
            <person name="Maruyama T."/>
            <person name="Minagawa J."/>
            <person name="Obokata J."/>
            <person name="Shigenobu S."/>
        </authorList>
    </citation>
    <scope>NUCLEOTIDE SEQUENCE [LARGE SCALE GENOMIC DNA]</scope>
</reference>
<dbReference type="AlphaFoldDB" id="A0AAV4BRG0"/>
<protein>
    <submittedName>
        <fullName evidence="1">Uncharacterized protein</fullName>
    </submittedName>
</protein>
<sequence>MNGRLGAHHGLGKRQHRVLCRKPRSRACCGGSGTTQPLRVRTATVSSSVQVADDSVLGKVKHNPETLRSHVILSDIKAMNGQTCPLCSHLLS</sequence>
<keyword evidence="2" id="KW-1185">Reference proteome</keyword>
<organism evidence="1 2">
    <name type="scientific">Plakobranchus ocellatus</name>
    <dbReference type="NCBI Taxonomy" id="259542"/>
    <lineage>
        <taxon>Eukaryota</taxon>
        <taxon>Metazoa</taxon>
        <taxon>Spiralia</taxon>
        <taxon>Lophotrochozoa</taxon>
        <taxon>Mollusca</taxon>
        <taxon>Gastropoda</taxon>
        <taxon>Heterobranchia</taxon>
        <taxon>Euthyneura</taxon>
        <taxon>Panpulmonata</taxon>
        <taxon>Sacoglossa</taxon>
        <taxon>Placobranchoidea</taxon>
        <taxon>Plakobranchidae</taxon>
        <taxon>Plakobranchus</taxon>
    </lineage>
</organism>
<dbReference type="Proteomes" id="UP000735302">
    <property type="component" value="Unassembled WGS sequence"/>
</dbReference>
<proteinExistence type="predicted"/>
<name>A0AAV4BRG0_9GAST</name>